<dbReference type="Proteomes" id="UP001319200">
    <property type="component" value="Unassembled WGS sequence"/>
</dbReference>
<evidence type="ECO:0000313" key="6">
    <source>
        <dbReference type="EMBL" id="MBT1699797.1"/>
    </source>
</evidence>
<gene>
    <name evidence="6" type="ORF">KK083_23115</name>
</gene>
<feature type="transmembrane region" description="Helical" evidence="5">
    <location>
        <begin position="182"/>
        <end position="200"/>
    </location>
</feature>
<sequence length="262" mass="28433">MEILGYIASVCIGLILGLLGGGGSILSIPILVYLFHVDAITASAYSLFIVGITSFVGAIPKYKEHLVNVRTGLAFGIPSIISIFSTRRWIVPAIPDVIWQTESFVFTKRILVLGIFALLMILASFSMIRGRKELASDDQGFRTFLVVVEGIVIGFLTGLVGAGGGFLIIPALVFLTGLPFKTAVGTSLFIIAINSLMGFLGDVLNYTMDWPFLFSITLLAVTGILVGNRLQKKISSMKLRKAFGWLTLLMGSWILLREVILI</sequence>
<dbReference type="EMBL" id="JAHESF010000030">
    <property type="protein sequence ID" value="MBT1699797.1"/>
    <property type="molecule type" value="Genomic_DNA"/>
</dbReference>
<feature type="transmembrane region" description="Helical" evidence="5">
    <location>
        <begin position="242"/>
        <end position="260"/>
    </location>
</feature>
<evidence type="ECO:0000256" key="4">
    <source>
        <dbReference type="ARBA" id="ARBA00023136"/>
    </source>
</evidence>
<feature type="transmembrane region" description="Helical" evidence="5">
    <location>
        <begin position="110"/>
        <end position="130"/>
    </location>
</feature>
<proteinExistence type="inferred from homology"/>
<dbReference type="InterPro" id="IPR002781">
    <property type="entry name" value="TM_pro_TauE-like"/>
</dbReference>
<dbReference type="InterPro" id="IPR051598">
    <property type="entry name" value="TSUP/Inactive_protease-like"/>
</dbReference>
<evidence type="ECO:0000256" key="2">
    <source>
        <dbReference type="ARBA" id="ARBA00022692"/>
    </source>
</evidence>
<dbReference type="Pfam" id="PF01925">
    <property type="entry name" value="TauE"/>
    <property type="match status" value="1"/>
</dbReference>
<feature type="transmembrane region" description="Helical" evidence="5">
    <location>
        <begin position="42"/>
        <end position="60"/>
    </location>
</feature>
<keyword evidence="4 5" id="KW-0472">Membrane</keyword>
<evidence type="ECO:0000313" key="7">
    <source>
        <dbReference type="Proteomes" id="UP001319200"/>
    </source>
</evidence>
<accession>A0AAP2DRA4</accession>
<comment type="caution">
    <text evidence="6">The sequence shown here is derived from an EMBL/GenBank/DDBJ whole genome shotgun (WGS) entry which is preliminary data.</text>
</comment>
<organism evidence="6 7">
    <name type="scientific">Chryseosolibacter histidini</name>
    <dbReference type="NCBI Taxonomy" id="2782349"/>
    <lineage>
        <taxon>Bacteria</taxon>
        <taxon>Pseudomonadati</taxon>
        <taxon>Bacteroidota</taxon>
        <taxon>Cytophagia</taxon>
        <taxon>Cytophagales</taxon>
        <taxon>Chryseotaleaceae</taxon>
        <taxon>Chryseosolibacter</taxon>
    </lineage>
</organism>
<dbReference type="PANTHER" id="PTHR43701">
    <property type="entry name" value="MEMBRANE TRANSPORTER PROTEIN MJ0441-RELATED"/>
    <property type="match status" value="1"/>
</dbReference>
<evidence type="ECO:0000256" key="3">
    <source>
        <dbReference type="ARBA" id="ARBA00022989"/>
    </source>
</evidence>
<feature type="transmembrane region" description="Helical" evidence="5">
    <location>
        <begin position="6"/>
        <end position="35"/>
    </location>
</feature>
<keyword evidence="2 5" id="KW-0812">Transmembrane</keyword>
<reference evidence="6 7" key="1">
    <citation type="submission" date="2021-05" db="EMBL/GenBank/DDBJ databases">
        <title>A Polyphasic approach of four new species of the genus Ohtaekwangia: Ohtaekwangia histidinii sp. nov., Ohtaekwangia cretensis sp. nov., Ohtaekwangia indiensis sp. nov., Ohtaekwangia reichenbachii sp. nov. from diverse environment.</title>
        <authorList>
            <person name="Octaviana S."/>
        </authorList>
    </citation>
    <scope>NUCLEOTIDE SEQUENCE [LARGE SCALE GENOMIC DNA]</scope>
    <source>
        <strain evidence="6 7">PWU4</strain>
    </source>
</reference>
<dbReference type="GO" id="GO:0005886">
    <property type="term" value="C:plasma membrane"/>
    <property type="evidence" value="ECO:0007669"/>
    <property type="project" value="UniProtKB-SubCell"/>
</dbReference>
<protein>
    <recommendedName>
        <fullName evidence="5">Probable membrane transporter protein</fullName>
    </recommendedName>
</protein>
<comment type="similarity">
    <text evidence="5">Belongs to the 4-toluene sulfonate uptake permease (TSUP) (TC 2.A.102) family.</text>
</comment>
<name>A0AAP2DRA4_9BACT</name>
<evidence type="ECO:0000256" key="5">
    <source>
        <dbReference type="RuleBase" id="RU363041"/>
    </source>
</evidence>
<keyword evidence="5" id="KW-1003">Cell membrane</keyword>
<dbReference type="AlphaFoldDB" id="A0AAP2DRA4"/>
<dbReference type="RefSeq" id="WP_254167977.1">
    <property type="nucleotide sequence ID" value="NZ_JAHESF010000030.1"/>
</dbReference>
<keyword evidence="3 5" id="KW-1133">Transmembrane helix</keyword>
<evidence type="ECO:0000256" key="1">
    <source>
        <dbReference type="ARBA" id="ARBA00004141"/>
    </source>
</evidence>
<comment type="subcellular location">
    <subcellularLocation>
        <location evidence="5">Cell membrane</location>
        <topology evidence="5">Multi-pass membrane protein</topology>
    </subcellularLocation>
    <subcellularLocation>
        <location evidence="1">Membrane</location>
        <topology evidence="1">Multi-pass membrane protein</topology>
    </subcellularLocation>
</comment>
<feature type="transmembrane region" description="Helical" evidence="5">
    <location>
        <begin position="212"/>
        <end position="230"/>
    </location>
</feature>
<keyword evidence="7" id="KW-1185">Reference proteome</keyword>
<dbReference type="PANTHER" id="PTHR43701:SF2">
    <property type="entry name" value="MEMBRANE TRANSPORTER PROTEIN YJNA-RELATED"/>
    <property type="match status" value="1"/>
</dbReference>
<feature type="transmembrane region" description="Helical" evidence="5">
    <location>
        <begin position="150"/>
        <end position="175"/>
    </location>
</feature>